<evidence type="ECO:0000313" key="2">
    <source>
        <dbReference type="Proteomes" id="UP000276345"/>
    </source>
</evidence>
<proteinExistence type="predicted"/>
<protein>
    <submittedName>
        <fullName evidence="1">Uncharacterized protein</fullName>
    </submittedName>
</protein>
<evidence type="ECO:0000313" key="1">
    <source>
        <dbReference type="EMBL" id="VEA09138.1"/>
    </source>
</evidence>
<accession>A0A447P0U9</accession>
<dbReference type="Proteomes" id="UP000276345">
    <property type="component" value="Chromosome"/>
</dbReference>
<dbReference type="AlphaFoldDB" id="A0A447P0U9"/>
<dbReference type="EMBL" id="LR134142">
    <property type="protein sequence ID" value="VEA09138.1"/>
    <property type="molecule type" value="Genomic_DNA"/>
</dbReference>
<reference evidence="1 2" key="1">
    <citation type="submission" date="2018-12" db="EMBL/GenBank/DDBJ databases">
        <authorList>
            <consortium name="Pathogen Informatics"/>
        </authorList>
    </citation>
    <scope>NUCLEOTIDE SEQUENCE [LARGE SCALE GENOMIC DNA]</scope>
    <source>
        <strain evidence="1 2">NCTC7406</strain>
    </source>
</reference>
<name>A0A447P0U9_SALET</name>
<gene>
    <name evidence="1" type="ORF">NCTC7406_04368</name>
</gene>
<organism evidence="1 2">
    <name type="scientific">Salmonella enterica subsp. enterica serovar Sanjuan</name>
    <dbReference type="NCBI Taxonomy" id="1160765"/>
    <lineage>
        <taxon>Bacteria</taxon>
        <taxon>Pseudomonadati</taxon>
        <taxon>Pseudomonadota</taxon>
        <taxon>Gammaproteobacteria</taxon>
        <taxon>Enterobacterales</taxon>
        <taxon>Enterobacteriaceae</taxon>
        <taxon>Salmonella</taxon>
    </lineage>
</organism>
<sequence>MSFTDIPLCLSLNSNYGRFQLAASGRAGYSENGLRNFYKRE</sequence>